<name>A0A5J4V6T9_9EUKA</name>
<dbReference type="EMBL" id="SNRW01009496">
    <property type="protein sequence ID" value="KAA6377913.1"/>
    <property type="molecule type" value="Genomic_DNA"/>
</dbReference>
<feature type="compositionally biased region" description="Polar residues" evidence="1">
    <location>
        <begin position="188"/>
        <end position="206"/>
    </location>
</feature>
<dbReference type="AlphaFoldDB" id="A0A5J4V6T9"/>
<feature type="compositionally biased region" description="Polar residues" evidence="1">
    <location>
        <begin position="254"/>
        <end position="268"/>
    </location>
</feature>
<sequence length="341" mass="39027">MTRVLLDQTEQGNLLKTQSSPAIRPGFNNQMLRSLLALPQTEKAHPASVGTLFMTIVGFTGELDQELKKLTAQQVIGLIWSKPEIIQPEWAQNFARKPTSETQMTVFLPILSQLQKQSKNPCAPLNLFYNQPSQQQIQGQQPLQQLFQYSGQSMQHLIQPVQFPVITSLNPFLLMRNQLQTISNSRLPSNENVRDQQNSIQPSQQMDKAEVHTVDRLKPNATTTRSICNLLIPPIQAYPQQQNSRIPLLPFTTERNQQQRQGQRSISPTYKRADESEDEDFLDEILSGMTMSHLSPHKTDIETAQRTWQNRLYVLVGEPIVIKYKNSKWHSKLATQKPFTF</sequence>
<comment type="caution">
    <text evidence="2">The sequence shown here is derived from an EMBL/GenBank/DDBJ whole genome shotgun (WGS) entry which is preliminary data.</text>
</comment>
<gene>
    <name evidence="2" type="ORF">EZS28_026561</name>
    <name evidence="3" type="ORF">EZS28_026563</name>
</gene>
<dbReference type="Proteomes" id="UP000324800">
    <property type="component" value="Unassembled WGS sequence"/>
</dbReference>
<accession>A0A5J4V6T9</accession>
<feature type="region of interest" description="Disordered" evidence="1">
    <location>
        <begin position="254"/>
        <end position="278"/>
    </location>
</feature>
<evidence type="ECO:0000313" key="4">
    <source>
        <dbReference type="Proteomes" id="UP000324800"/>
    </source>
</evidence>
<evidence type="ECO:0000313" key="2">
    <source>
        <dbReference type="EMBL" id="KAA6377911.1"/>
    </source>
</evidence>
<organism evidence="2 4">
    <name type="scientific">Streblomastix strix</name>
    <dbReference type="NCBI Taxonomy" id="222440"/>
    <lineage>
        <taxon>Eukaryota</taxon>
        <taxon>Metamonada</taxon>
        <taxon>Preaxostyla</taxon>
        <taxon>Oxymonadida</taxon>
        <taxon>Streblomastigidae</taxon>
        <taxon>Streblomastix</taxon>
    </lineage>
</organism>
<dbReference type="EMBL" id="SNRW01009496">
    <property type="protein sequence ID" value="KAA6377911.1"/>
    <property type="molecule type" value="Genomic_DNA"/>
</dbReference>
<evidence type="ECO:0000313" key="3">
    <source>
        <dbReference type="EMBL" id="KAA6377913.1"/>
    </source>
</evidence>
<evidence type="ECO:0000256" key="1">
    <source>
        <dbReference type="SAM" id="MobiDB-lite"/>
    </source>
</evidence>
<proteinExistence type="predicted"/>
<protein>
    <submittedName>
        <fullName evidence="2">Uncharacterized protein</fullName>
    </submittedName>
</protein>
<feature type="region of interest" description="Disordered" evidence="1">
    <location>
        <begin position="188"/>
        <end position="208"/>
    </location>
</feature>
<reference evidence="2 4" key="1">
    <citation type="submission" date="2019-03" db="EMBL/GenBank/DDBJ databases">
        <title>Single cell metagenomics reveals metabolic interactions within the superorganism composed of flagellate Streblomastix strix and complex community of Bacteroidetes bacteria on its surface.</title>
        <authorList>
            <person name="Treitli S.C."/>
            <person name="Kolisko M."/>
            <person name="Husnik F."/>
            <person name="Keeling P."/>
            <person name="Hampl V."/>
        </authorList>
    </citation>
    <scope>NUCLEOTIDE SEQUENCE [LARGE SCALE GENOMIC DNA]</scope>
    <source>
        <strain evidence="2">ST1C</strain>
    </source>
</reference>